<evidence type="ECO:0000313" key="6">
    <source>
        <dbReference type="Proteomes" id="UP001209276"/>
    </source>
</evidence>
<evidence type="ECO:0000313" key="3">
    <source>
        <dbReference type="EMBL" id="MCY9606415.1"/>
    </source>
</evidence>
<dbReference type="RefSeq" id="WP_087440124.1">
    <property type="nucleotide sequence ID" value="NZ_CABMNB010000001.1"/>
</dbReference>
<dbReference type="EMBL" id="JAMDMM010000011">
    <property type="protein sequence ID" value="MCY9606415.1"/>
    <property type="molecule type" value="Genomic_DNA"/>
</dbReference>
<protein>
    <submittedName>
        <fullName evidence="4">GNAT family N-acetyltransferase</fullName>
    </submittedName>
</protein>
<dbReference type="Proteomes" id="UP000315377">
    <property type="component" value="Chromosome"/>
</dbReference>
<keyword evidence="6" id="KW-1185">Reference proteome</keyword>
<sequence>MVKQSDNSRFRIIAINEAIQEQAIAIILEGLEERFGFLDRTLNPDLRDIQRHYIDKGYMFLVGMLDAEPIGTGALVEETEDTGRIVRMSVSKPYRRHGYAHMILSELERKAVEQGMRRLVLETNKEWQSAVQFYEANGFEQYAIDDRRTHMEKWI</sequence>
<dbReference type="Gene3D" id="3.40.630.30">
    <property type="match status" value="1"/>
</dbReference>
<dbReference type="PROSITE" id="PS51186">
    <property type="entry name" value="GNAT"/>
    <property type="match status" value="1"/>
</dbReference>
<dbReference type="InterPro" id="IPR000182">
    <property type="entry name" value="GNAT_dom"/>
</dbReference>
<dbReference type="Proteomes" id="UP001209276">
    <property type="component" value="Unassembled WGS sequence"/>
</dbReference>
<dbReference type="AlphaFoldDB" id="A0AAP9J3Q7"/>
<dbReference type="GO" id="GO:0008080">
    <property type="term" value="F:N-acetyltransferase activity"/>
    <property type="evidence" value="ECO:0007669"/>
    <property type="project" value="InterPro"/>
</dbReference>
<keyword evidence="1" id="KW-0808">Transferase</keyword>
<gene>
    <name evidence="4" type="ORF">FLT43_28600</name>
    <name evidence="3" type="ORF">M5W83_04480</name>
</gene>
<feature type="domain" description="N-acetyltransferase" evidence="2">
    <location>
        <begin position="13"/>
        <end position="155"/>
    </location>
</feature>
<reference evidence="4 5" key="1">
    <citation type="submission" date="2019-07" db="EMBL/GenBank/DDBJ databases">
        <title>Paenibacillus thiaminolyticus NRRL B-4156.</title>
        <authorList>
            <person name="Hehnly C."/>
            <person name="Zhang L."/>
        </authorList>
    </citation>
    <scope>NUCLEOTIDE SEQUENCE [LARGE SCALE GENOMIC DNA]</scope>
    <source>
        <strain evidence="4 5">NRRL B-4156</strain>
    </source>
</reference>
<dbReference type="InterPro" id="IPR016181">
    <property type="entry name" value="Acyl_CoA_acyltransferase"/>
</dbReference>
<name>A0AAP9J3Q7_PANTH</name>
<dbReference type="EMBL" id="CP041405">
    <property type="protein sequence ID" value="QDM46987.1"/>
    <property type="molecule type" value="Genomic_DNA"/>
</dbReference>
<dbReference type="PANTHER" id="PTHR13947">
    <property type="entry name" value="GNAT FAMILY N-ACETYLTRANSFERASE"/>
    <property type="match status" value="1"/>
</dbReference>
<accession>A0AAP9J3Q7</accession>
<reference evidence="3 6" key="2">
    <citation type="submission" date="2022-05" db="EMBL/GenBank/DDBJ databases">
        <title>Genome Sequencing of Bee-Associated Microbes.</title>
        <authorList>
            <person name="Dunlap C."/>
        </authorList>
    </citation>
    <scope>NUCLEOTIDE SEQUENCE [LARGE SCALE GENOMIC DNA]</scope>
    <source>
        <strain evidence="3 6">NRRL B-14613</strain>
    </source>
</reference>
<evidence type="ECO:0000313" key="4">
    <source>
        <dbReference type="EMBL" id="QDM46987.1"/>
    </source>
</evidence>
<dbReference type="InterPro" id="IPR050769">
    <property type="entry name" value="NAT_camello-type"/>
</dbReference>
<dbReference type="GeneID" id="76999924"/>
<evidence type="ECO:0000256" key="1">
    <source>
        <dbReference type="ARBA" id="ARBA00022679"/>
    </source>
</evidence>
<evidence type="ECO:0000313" key="5">
    <source>
        <dbReference type="Proteomes" id="UP000315377"/>
    </source>
</evidence>
<evidence type="ECO:0000259" key="2">
    <source>
        <dbReference type="PROSITE" id="PS51186"/>
    </source>
</evidence>
<dbReference type="Pfam" id="PF00583">
    <property type="entry name" value="Acetyltransf_1"/>
    <property type="match status" value="1"/>
</dbReference>
<proteinExistence type="predicted"/>
<organism evidence="4 5">
    <name type="scientific">Paenibacillus thiaminolyticus</name>
    <name type="common">Bacillus thiaminolyticus</name>
    <dbReference type="NCBI Taxonomy" id="49283"/>
    <lineage>
        <taxon>Bacteria</taxon>
        <taxon>Bacillati</taxon>
        <taxon>Bacillota</taxon>
        <taxon>Bacilli</taxon>
        <taxon>Bacillales</taxon>
        <taxon>Paenibacillaceae</taxon>
        <taxon>Paenibacillus</taxon>
    </lineage>
</organism>
<dbReference type="SUPFAM" id="SSF55729">
    <property type="entry name" value="Acyl-CoA N-acyltransferases (Nat)"/>
    <property type="match status" value="1"/>
</dbReference>
<dbReference type="PANTHER" id="PTHR13947:SF37">
    <property type="entry name" value="LD18367P"/>
    <property type="match status" value="1"/>
</dbReference>
<dbReference type="CDD" id="cd04301">
    <property type="entry name" value="NAT_SF"/>
    <property type="match status" value="1"/>
</dbReference>